<dbReference type="Proteomes" id="UP001314170">
    <property type="component" value="Unassembled WGS sequence"/>
</dbReference>
<evidence type="ECO:0000256" key="1">
    <source>
        <dbReference type="PROSITE-ProRule" id="PRU00529"/>
    </source>
</evidence>
<feature type="region of interest" description="Disordered" evidence="2">
    <location>
        <begin position="81"/>
        <end position="192"/>
    </location>
</feature>
<evidence type="ECO:0000259" key="3">
    <source>
        <dbReference type="PROSITE" id="PS51165"/>
    </source>
</evidence>
<dbReference type="AlphaFoldDB" id="A0AAV1RBP9"/>
<dbReference type="InterPro" id="IPR004114">
    <property type="entry name" value="THUMP_dom"/>
</dbReference>
<dbReference type="SUPFAM" id="SSF143437">
    <property type="entry name" value="THUMP domain-like"/>
    <property type="match status" value="1"/>
</dbReference>
<feature type="compositionally biased region" description="Acidic residues" evidence="2">
    <location>
        <begin position="100"/>
        <end position="120"/>
    </location>
</feature>
<accession>A0AAV1RBP9</accession>
<dbReference type="PANTHER" id="PTHR13452:SF10">
    <property type="entry name" value="THUMP DOMAIN-CONTAINING PROTEIN 1"/>
    <property type="match status" value="1"/>
</dbReference>
<evidence type="ECO:0000313" key="4">
    <source>
        <dbReference type="EMBL" id="CAK7331138.1"/>
    </source>
</evidence>
<evidence type="ECO:0000313" key="5">
    <source>
        <dbReference type="Proteomes" id="UP001314170"/>
    </source>
</evidence>
<comment type="caution">
    <text evidence="4">The sequence shown here is derived from an EMBL/GenBank/DDBJ whole genome shotgun (WGS) entry which is preliminary data.</text>
</comment>
<protein>
    <recommendedName>
        <fullName evidence="3">THUMP domain-containing protein</fullName>
    </recommendedName>
</protein>
<keyword evidence="5" id="KW-1185">Reference proteome</keyword>
<dbReference type="CDD" id="cd11717">
    <property type="entry name" value="THUMP_THUMPD1_like"/>
    <property type="match status" value="1"/>
</dbReference>
<feature type="compositionally biased region" description="Basic residues" evidence="2">
    <location>
        <begin position="17"/>
        <end position="35"/>
    </location>
</feature>
<feature type="compositionally biased region" description="Basic and acidic residues" evidence="2">
    <location>
        <begin position="121"/>
        <end position="134"/>
    </location>
</feature>
<dbReference type="PROSITE" id="PS51165">
    <property type="entry name" value="THUMP"/>
    <property type="match status" value="1"/>
</dbReference>
<dbReference type="EMBL" id="CAWUPB010000913">
    <property type="protein sequence ID" value="CAK7331138.1"/>
    <property type="molecule type" value="Genomic_DNA"/>
</dbReference>
<organism evidence="4 5">
    <name type="scientific">Dovyalis caffra</name>
    <dbReference type="NCBI Taxonomy" id="77055"/>
    <lineage>
        <taxon>Eukaryota</taxon>
        <taxon>Viridiplantae</taxon>
        <taxon>Streptophyta</taxon>
        <taxon>Embryophyta</taxon>
        <taxon>Tracheophyta</taxon>
        <taxon>Spermatophyta</taxon>
        <taxon>Magnoliopsida</taxon>
        <taxon>eudicotyledons</taxon>
        <taxon>Gunneridae</taxon>
        <taxon>Pentapetalae</taxon>
        <taxon>rosids</taxon>
        <taxon>fabids</taxon>
        <taxon>Malpighiales</taxon>
        <taxon>Salicaceae</taxon>
        <taxon>Flacourtieae</taxon>
        <taxon>Dovyalis</taxon>
    </lineage>
</organism>
<dbReference type="Pfam" id="PF02926">
    <property type="entry name" value="THUMP"/>
    <property type="match status" value="1"/>
</dbReference>
<dbReference type="GO" id="GO:0006400">
    <property type="term" value="P:tRNA modification"/>
    <property type="evidence" value="ECO:0007669"/>
    <property type="project" value="InterPro"/>
</dbReference>
<dbReference type="FunFam" id="3.30.2300.10:FF:000001">
    <property type="entry name" value="THUMP domain-containing protein 1"/>
    <property type="match status" value="1"/>
</dbReference>
<dbReference type="InterPro" id="IPR040183">
    <property type="entry name" value="THUMPD1-like"/>
</dbReference>
<sequence length="451" mass="50463">MATENKPKTRASAPNNNKKRKQRYLPHNKPVKKKGSYPLHPGVQGFFITCDGGRERQASREAINVIDSFYEELVFGKDTSVKLAELPNKPTNKKIKFSYSDDEGDDEDEDDEDGEEDGEDENKSDSPEGNDSKNENPTNEKLGSPSVVNENSENQAEENTSREEGCKNDEKQANEAEEPPPKKKCTETCSPKSVVQEKVEEKSIDKLIEDELKELGDKNKRRFLSLDSGCNGVAFVQMRKIDGDPCPKDIVQHIMTSTAATRKHMSRFILRVLPIEVACYPSEEEISRAIAPVVEKYFPVDTQDPQKWRLDSESKSSQEVASCEPETDIRKWMPVCFSAHDPSRLAIGNPANLSIVRAAFCTEIQRVVTFSSEVAVEFAVMYEARANSGIDRMKIINSVAKAVPGPHKVDLGNPDKTIVVEIVKTVCLIGVVEKYKELSKYNLRQLTSSTQ</sequence>
<feature type="region of interest" description="Disordered" evidence="2">
    <location>
        <begin position="1"/>
        <end position="41"/>
    </location>
</feature>
<dbReference type="GO" id="GO:0003723">
    <property type="term" value="F:RNA binding"/>
    <property type="evidence" value="ECO:0007669"/>
    <property type="project" value="UniProtKB-UniRule"/>
</dbReference>
<evidence type="ECO:0000256" key="2">
    <source>
        <dbReference type="SAM" id="MobiDB-lite"/>
    </source>
</evidence>
<feature type="compositionally biased region" description="Basic and acidic residues" evidence="2">
    <location>
        <begin position="159"/>
        <end position="186"/>
    </location>
</feature>
<feature type="compositionally biased region" description="Polar residues" evidence="2">
    <location>
        <begin position="135"/>
        <end position="158"/>
    </location>
</feature>
<dbReference type="Gene3D" id="3.30.2300.10">
    <property type="entry name" value="THUMP superfamily"/>
    <property type="match status" value="1"/>
</dbReference>
<gene>
    <name evidence="4" type="ORF">DCAF_LOCUS8316</name>
</gene>
<feature type="domain" description="THUMP" evidence="3">
    <location>
        <begin position="257"/>
        <end position="433"/>
    </location>
</feature>
<proteinExistence type="predicted"/>
<keyword evidence="1" id="KW-0694">RNA-binding</keyword>
<dbReference type="PANTHER" id="PTHR13452">
    <property type="entry name" value="THUMP DOMAIN CONTAINING PROTEIN 1-RELATED"/>
    <property type="match status" value="1"/>
</dbReference>
<name>A0AAV1RBP9_9ROSI</name>
<reference evidence="4 5" key="1">
    <citation type="submission" date="2024-01" db="EMBL/GenBank/DDBJ databases">
        <authorList>
            <person name="Waweru B."/>
        </authorList>
    </citation>
    <scope>NUCLEOTIDE SEQUENCE [LARGE SCALE GENOMIC DNA]</scope>
</reference>